<dbReference type="EMBL" id="VSSQ01051108">
    <property type="protein sequence ID" value="MPN05194.1"/>
    <property type="molecule type" value="Genomic_DNA"/>
</dbReference>
<gene>
    <name evidence="1" type="ORF">SDC9_152444</name>
</gene>
<name>A0A645EXN7_9ZZZZ</name>
<organism evidence="1">
    <name type="scientific">bioreactor metagenome</name>
    <dbReference type="NCBI Taxonomy" id="1076179"/>
    <lineage>
        <taxon>unclassified sequences</taxon>
        <taxon>metagenomes</taxon>
        <taxon>ecological metagenomes</taxon>
    </lineage>
</organism>
<accession>A0A645EXN7</accession>
<comment type="caution">
    <text evidence="1">The sequence shown here is derived from an EMBL/GenBank/DDBJ whole genome shotgun (WGS) entry which is preliminary data.</text>
</comment>
<reference evidence="1" key="1">
    <citation type="submission" date="2019-08" db="EMBL/GenBank/DDBJ databases">
        <authorList>
            <person name="Kucharzyk K."/>
            <person name="Murdoch R.W."/>
            <person name="Higgins S."/>
            <person name="Loffler F."/>
        </authorList>
    </citation>
    <scope>NUCLEOTIDE SEQUENCE</scope>
</reference>
<evidence type="ECO:0000313" key="1">
    <source>
        <dbReference type="EMBL" id="MPN05194.1"/>
    </source>
</evidence>
<sequence length="161" mass="18844">MEKSITIDKLTHDLTPPYSYLIGNLGQGVTWVYAKDHPTGSFWGMVASYDWEEFWWFPDYTGETFDNEFTFTYDKGFTFIQDGVKGTFKLNPSTMELTLNNPHLHMYDLDMGQGQDVMDAGIFQIKVLNENELVLLQKYPADAGYDWIWRFKRKGYTYPVE</sequence>
<proteinExistence type="predicted"/>
<protein>
    <submittedName>
        <fullName evidence="1">Uncharacterized protein</fullName>
    </submittedName>
</protein>
<dbReference type="AlphaFoldDB" id="A0A645EXN7"/>